<dbReference type="Gene3D" id="3.40.140.10">
    <property type="entry name" value="Cytidine Deaminase, domain 2"/>
    <property type="match status" value="1"/>
</dbReference>
<dbReference type="InterPro" id="IPR016192">
    <property type="entry name" value="APOBEC/CMP_deaminase_Zn-bd"/>
</dbReference>
<dbReference type="GO" id="GO:0072527">
    <property type="term" value="P:pyrimidine-containing compound metabolic process"/>
    <property type="evidence" value="ECO:0007669"/>
    <property type="project" value="UniProtKB-ARBA"/>
</dbReference>
<name>A0A7C4GCQ1_UNCW3</name>
<evidence type="ECO:0000259" key="5">
    <source>
        <dbReference type="PROSITE" id="PS51747"/>
    </source>
</evidence>
<proteinExistence type="inferred from homology"/>
<accession>A0A7C4GCQ1</accession>
<evidence type="ECO:0000256" key="3">
    <source>
        <dbReference type="ARBA" id="ARBA00022801"/>
    </source>
</evidence>
<keyword evidence="4" id="KW-0862">Zinc</keyword>
<feature type="domain" description="CMP/dCMP-type deaminase" evidence="5">
    <location>
        <begin position="1"/>
        <end position="125"/>
    </location>
</feature>
<dbReference type="AlphaFoldDB" id="A0A7C4GCQ1"/>
<dbReference type="PANTHER" id="PTHR11644">
    <property type="entry name" value="CYTIDINE DEAMINASE"/>
    <property type="match status" value="1"/>
</dbReference>
<dbReference type="GO" id="GO:0008270">
    <property type="term" value="F:zinc ion binding"/>
    <property type="evidence" value="ECO:0007669"/>
    <property type="project" value="InterPro"/>
</dbReference>
<dbReference type="CDD" id="cd01283">
    <property type="entry name" value="cytidine_deaminase"/>
    <property type="match status" value="1"/>
</dbReference>
<dbReference type="GO" id="GO:0005829">
    <property type="term" value="C:cytosol"/>
    <property type="evidence" value="ECO:0007669"/>
    <property type="project" value="TreeGrafter"/>
</dbReference>
<dbReference type="Pfam" id="PF00383">
    <property type="entry name" value="dCMP_cyt_deam_1"/>
    <property type="match status" value="1"/>
</dbReference>
<dbReference type="GO" id="GO:0004126">
    <property type="term" value="F:cytidine deaminase activity"/>
    <property type="evidence" value="ECO:0007669"/>
    <property type="project" value="UniProtKB-EC"/>
</dbReference>
<dbReference type="InterPro" id="IPR050202">
    <property type="entry name" value="Cyt/Deoxycyt_deaminase"/>
</dbReference>
<keyword evidence="3 6" id="KW-0378">Hydrolase</keyword>
<gene>
    <name evidence="6" type="ORF">ENS41_00585</name>
</gene>
<evidence type="ECO:0000256" key="2">
    <source>
        <dbReference type="ARBA" id="ARBA00022723"/>
    </source>
</evidence>
<dbReference type="EC" id="3.5.4.5" evidence="6"/>
<protein>
    <submittedName>
        <fullName evidence="6">Cytidine deaminase</fullName>
        <ecNumber evidence="6">3.5.4.5</ecNumber>
    </submittedName>
</protein>
<evidence type="ECO:0000313" key="6">
    <source>
        <dbReference type="EMBL" id="HGK27437.1"/>
    </source>
</evidence>
<dbReference type="InterPro" id="IPR016193">
    <property type="entry name" value="Cytidine_deaminase-like"/>
</dbReference>
<evidence type="ECO:0000256" key="1">
    <source>
        <dbReference type="ARBA" id="ARBA00006576"/>
    </source>
</evidence>
<dbReference type="PROSITE" id="PS51747">
    <property type="entry name" value="CYT_DCMP_DEAMINASES_2"/>
    <property type="match status" value="1"/>
</dbReference>
<comment type="caution">
    <text evidence="6">The sequence shown here is derived from an EMBL/GenBank/DDBJ whole genome shotgun (WGS) entry which is preliminary data.</text>
</comment>
<comment type="similarity">
    <text evidence="1">Belongs to the cytidine and deoxycytidylate deaminase family.</text>
</comment>
<organism evidence="6">
    <name type="scientific">candidate division WOR-3 bacterium</name>
    <dbReference type="NCBI Taxonomy" id="2052148"/>
    <lineage>
        <taxon>Bacteria</taxon>
        <taxon>Bacteria division WOR-3</taxon>
    </lineage>
</organism>
<evidence type="ECO:0000256" key="4">
    <source>
        <dbReference type="ARBA" id="ARBA00022833"/>
    </source>
</evidence>
<dbReference type="PANTHER" id="PTHR11644:SF2">
    <property type="entry name" value="CYTIDINE DEAMINASE"/>
    <property type="match status" value="1"/>
</dbReference>
<dbReference type="NCBIfam" id="NF004064">
    <property type="entry name" value="PRK05578.1"/>
    <property type="match status" value="1"/>
</dbReference>
<reference evidence="6" key="1">
    <citation type="journal article" date="2020" name="mSystems">
        <title>Genome- and Community-Level Interaction Insights into Carbon Utilization and Element Cycling Functions of Hydrothermarchaeota in Hydrothermal Sediment.</title>
        <authorList>
            <person name="Zhou Z."/>
            <person name="Liu Y."/>
            <person name="Xu W."/>
            <person name="Pan J."/>
            <person name="Luo Z.H."/>
            <person name="Li M."/>
        </authorList>
    </citation>
    <scope>NUCLEOTIDE SEQUENCE [LARGE SCALE GENOMIC DNA]</scope>
    <source>
        <strain evidence="6">SpSt-488</strain>
    </source>
</reference>
<dbReference type="GO" id="GO:0042802">
    <property type="term" value="F:identical protein binding"/>
    <property type="evidence" value="ECO:0007669"/>
    <property type="project" value="UniProtKB-ARBA"/>
</dbReference>
<dbReference type="SUPFAM" id="SSF53927">
    <property type="entry name" value="Cytidine deaminase-like"/>
    <property type="match status" value="1"/>
</dbReference>
<dbReference type="GO" id="GO:0055086">
    <property type="term" value="P:nucleobase-containing small molecule metabolic process"/>
    <property type="evidence" value="ECO:0007669"/>
    <property type="project" value="UniProtKB-ARBA"/>
</dbReference>
<dbReference type="EMBL" id="DSUT01000012">
    <property type="protein sequence ID" value="HGK27437.1"/>
    <property type="molecule type" value="Genomic_DNA"/>
</dbReference>
<dbReference type="InterPro" id="IPR002125">
    <property type="entry name" value="CMP_dCMP_dom"/>
</dbReference>
<dbReference type="PROSITE" id="PS00903">
    <property type="entry name" value="CYT_DCMP_DEAMINASES_1"/>
    <property type="match status" value="1"/>
</dbReference>
<keyword evidence="2" id="KW-0479">Metal-binding</keyword>
<sequence>MNHPLIVAASAVRLKAFAPYSRFQVGAALEAEDGTIIVGCNVESASYGLTLCAERVAICKGISEGFRCFKQVAIVTDTPQPTPPCGACRQLLWEFAPPFYGAGSTPAVSREGITYVLVTAARRDVGEQDTLYAVGPNGERRWACGLGTGSSDEIMSAPKIDHSGYVYVGSGPRAWCIVGLGGPATSSWPMYMRDAQNSGRAR</sequence>